<gene>
    <name evidence="7" type="ORF">SAMN05421742_107127</name>
</gene>
<proteinExistence type="inferred from homology"/>
<dbReference type="OrthoDB" id="9791807at2"/>
<name>A0A1G8CYF3_9PROT</name>
<dbReference type="GO" id="GO:0005886">
    <property type="term" value="C:plasma membrane"/>
    <property type="evidence" value="ECO:0007669"/>
    <property type="project" value="TreeGrafter"/>
</dbReference>
<dbReference type="RefSeq" id="WP_092620087.1">
    <property type="nucleotide sequence ID" value="NZ_FNCV01000007.1"/>
</dbReference>
<dbReference type="InterPro" id="IPR005226">
    <property type="entry name" value="UPF0014_fam"/>
</dbReference>
<protein>
    <submittedName>
        <fullName evidence="7">Putative ABC transport system permease protein</fullName>
    </submittedName>
</protein>
<comment type="subcellular location">
    <subcellularLocation>
        <location evidence="1">Membrane</location>
        <topology evidence="1">Multi-pass membrane protein</topology>
    </subcellularLocation>
</comment>
<evidence type="ECO:0000256" key="6">
    <source>
        <dbReference type="SAM" id="Phobius"/>
    </source>
</evidence>
<evidence type="ECO:0000313" key="8">
    <source>
        <dbReference type="Proteomes" id="UP000217076"/>
    </source>
</evidence>
<dbReference type="EMBL" id="FNCV01000007">
    <property type="protein sequence ID" value="SDH50243.1"/>
    <property type="molecule type" value="Genomic_DNA"/>
</dbReference>
<feature type="transmembrane region" description="Helical" evidence="6">
    <location>
        <begin position="42"/>
        <end position="61"/>
    </location>
</feature>
<accession>A0A1G8CYF3</accession>
<evidence type="ECO:0000313" key="7">
    <source>
        <dbReference type="EMBL" id="SDH50243.1"/>
    </source>
</evidence>
<keyword evidence="5 6" id="KW-0472">Membrane</keyword>
<keyword evidence="8" id="KW-1185">Reference proteome</keyword>
<feature type="transmembrane region" description="Helical" evidence="6">
    <location>
        <begin position="14"/>
        <end position="35"/>
    </location>
</feature>
<feature type="transmembrane region" description="Helical" evidence="6">
    <location>
        <begin position="131"/>
        <end position="151"/>
    </location>
</feature>
<evidence type="ECO:0000256" key="4">
    <source>
        <dbReference type="ARBA" id="ARBA00022989"/>
    </source>
</evidence>
<sequence length="270" mass="28682">MTSPDYLSLDTLDLALAATLLLLNAGLSLALDLGVARRLLWAALRMVVQLGLLSLVLEQLFALTDPLWTGLAALVMILFAGREVTARQSRRLSGWWAYGLGTGTMAVVAGLITLFALSTQIGADPWYAPRYALPLLGMILGNTMTGVSLGLDTLATRADRERAAIEARLALGAPRLKALNHVLREALRAGLMQVVNAMSAIGLVSIPGMMTGQILAGAPPLEAVRYQILVMFLIAGATGLGTLGATTLGALRLTDKRHRLRLDRLRPGAP</sequence>
<feature type="transmembrane region" description="Helical" evidence="6">
    <location>
        <begin position="194"/>
        <end position="216"/>
    </location>
</feature>
<evidence type="ECO:0000256" key="3">
    <source>
        <dbReference type="ARBA" id="ARBA00022692"/>
    </source>
</evidence>
<keyword evidence="4 6" id="KW-1133">Transmembrane helix</keyword>
<feature type="transmembrane region" description="Helical" evidence="6">
    <location>
        <begin position="67"/>
        <end position="84"/>
    </location>
</feature>
<dbReference type="Proteomes" id="UP000217076">
    <property type="component" value="Unassembled WGS sequence"/>
</dbReference>
<evidence type="ECO:0000256" key="5">
    <source>
        <dbReference type="ARBA" id="ARBA00023136"/>
    </source>
</evidence>
<comment type="similarity">
    <text evidence="2">Belongs to the UPF0014 family.</text>
</comment>
<dbReference type="Pfam" id="PF03649">
    <property type="entry name" value="UPF0014"/>
    <property type="match status" value="1"/>
</dbReference>
<feature type="transmembrane region" description="Helical" evidence="6">
    <location>
        <begin position="228"/>
        <end position="251"/>
    </location>
</feature>
<organism evidence="7 8">
    <name type="scientific">Roseospirillum parvum</name>
    <dbReference type="NCBI Taxonomy" id="83401"/>
    <lineage>
        <taxon>Bacteria</taxon>
        <taxon>Pseudomonadati</taxon>
        <taxon>Pseudomonadota</taxon>
        <taxon>Alphaproteobacteria</taxon>
        <taxon>Rhodospirillales</taxon>
        <taxon>Rhodospirillaceae</taxon>
        <taxon>Roseospirillum</taxon>
    </lineage>
</organism>
<dbReference type="AlphaFoldDB" id="A0A1G8CYF3"/>
<keyword evidence="3 6" id="KW-0812">Transmembrane</keyword>
<dbReference type="PANTHER" id="PTHR30028">
    <property type="entry name" value="UPF0014 INNER MEMBRANE PROTEIN YBBM-RELATED"/>
    <property type="match status" value="1"/>
</dbReference>
<reference evidence="8" key="1">
    <citation type="submission" date="2016-10" db="EMBL/GenBank/DDBJ databases">
        <authorList>
            <person name="Varghese N."/>
            <person name="Submissions S."/>
        </authorList>
    </citation>
    <scope>NUCLEOTIDE SEQUENCE [LARGE SCALE GENOMIC DNA]</scope>
    <source>
        <strain evidence="8">930I</strain>
    </source>
</reference>
<dbReference type="PANTHER" id="PTHR30028:SF0">
    <property type="entry name" value="PROTEIN ALUMINUM SENSITIVE 3"/>
    <property type="match status" value="1"/>
</dbReference>
<evidence type="ECO:0000256" key="1">
    <source>
        <dbReference type="ARBA" id="ARBA00004141"/>
    </source>
</evidence>
<evidence type="ECO:0000256" key="2">
    <source>
        <dbReference type="ARBA" id="ARBA00005268"/>
    </source>
</evidence>
<feature type="transmembrane region" description="Helical" evidence="6">
    <location>
        <begin position="96"/>
        <end position="119"/>
    </location>
</feature>